<dbReference type="CDD" id="cd03064">
    <property type="entry name" value="TRX_Fd_NuoE"/>
    <property type="match status" value="1"/>
</dbReference>
<dbReference type="SUPFAM" id="SSF52833">
    <property type="entry name" value="Thioredoxin-like"/>
    <property type="match status" value="1"/>
</dbReference>
<dbReference type="PIRSF" id="PIRSF000216">
    <property type="entry name" value="NADH_DH_24kDa"/>
    <property type="match status" value="1"/>
</dbReference>
<dbReference type="Proteomes" id="UP000199662">
    <property type="component" value="Unassembled WGS sequence"/>
</dbReference>
<feature type="binding site" evidence="7">
    <location>
        <position position="139"/>
    </location>
    <ligand>
        <name>[2Fe-2S] cluster</name>
        <dbReference type="ChEBI" id="CHEBI:190135"/>
    </ligand>
</feature>
<dbReference type="InterPro" id="IPR002023">
    <property type="entry name" value="NuoE-like"/>
</dbReference>
<evidence type="ECO:0000256" key="7">
    <source>
        <dbReference type="PIRSR" id="PIRSR000216-1"/>
    </source>
</evidence>
<protein>
    <submittedName>
        <fullName evidence="8">NADH-quinone oxidoreductase subunit E</fullName>
    </submittedName>
</protein>
<evidence type="ECO:0000256" key="5">
    <source>
        <dbReference type="ARBA" id="ARBA00023014"/>
    </source>
</evidence>
<keyword evidence="2 7" id="KW-0001">2Fe-2S</keyword>
<evidence type="ECO:0000256" key="2">
    <source>
        <dbReference type="ARBA" id="ARBA00022714"/>
    </source>
</evidence>
<dbReference type="Gene3D" id="1.10.10.1590">
    <property type="entry name" value="NADH-quinone oxidoreductase subunit E"/>
    <property type="match status" value="1"/>
</dbReference>
<dbReference type="AlphaFoldDB" id="A0A1H6V951"/>
<feature type="binding site" evidence="7">
    <location>
        <position position="98"/>
    </location>
    <ligand>
        <name>[2Fe-2S] cluster</name>
        <dbReference type="ChEBI" id="CHEBI:190135"/>
    </ligand>
</feature>
<keyword evidence="9" id="KW-1185">Reference proteome</keyword>
<evidence type="ECO:0000256" key="6">
    <source>
        <dbReference type="ARBA" id="ARBA00034078"/>
    </source>
</evidence>
<dbReference type="PANTHER" id="PTHR43342">
    <property type="entry name" value="NADH-QUINONE OXIDOREDUCTASE, E SUBUNIT"/>
    <property type="match status" value="1"/>
</dbReference>
<dbReference type="STRING" id="84035.SAMN05660742_102263"/>
<sequence>MRFEGVIFMSENILERVLTRELARQIDGILSNYQYDASCLIGILLDIQQIIPKHYIPEEIAYYLAQKLNVKITNIYDCITFYSSIYSKARAEYPLQICNSIVCKVKKGERLAMNLKKILKVEIDQATADGKFIIEMVPCFGACDVAPAVKVNGKIYGNLNNEEKIKAMLQKLV</sequence>
<dbReference type="GO" id="GO:0046872">
    <property type="term" value="F:metal ion binding"/>
    <property type="evidence" value="ECO:0007669"/>
    <property type="project" value="UniProtKB-KW"/>
</dbReference>
<comment type="cofactor">
    <cofactor evidence="6">
        <name>[2Fe-2S] cluster</name>
        <dbReference type="ChEBI" id="CHEBI:190135"/>
    </cofactor>
</comment>
<feature type="binding site" evidence="7">
    <location>
        <position position="103"/>
    </location>
    <ligand>
        <name>[2Fe-2S] cluster</name>
        <dbReference type="ChEBI" id="CHEBI:190135"/>
    </ligand>
</feature>
<dbReference type="InterPro" id="IPR028431">
    <property type="entry name" value="NADP_DH_HndA-like"/>
</dbReference>
<keyword evidence="3 7" id="KW-0479">Metal-binding</keyword>
<feature type="binding site" evidence="7">
    <location>
        <position position="143"/>
    </location>
    <ligand>
        <name>[2Fe-2S] cluster</name>
        <dbReference type="ChEBI" id="CHEBI:190135"/>
    </ligand>
</feature>
<evidence type="ECO:0000313" key="8">
    <source>
        <dbReference type="EMBL" id="SEJ01091.1"/>
    </source>
</evidence>
<dbReference type="Gene3D" id="3.40.30.10">
    <property type="entry name" value="Glutaredoxin"/>
    <property type="match status" value="1"/>
</dbReference>
<keyword evidence="4 7" id="KW-0408">Iron</keyword>
<evidence type="ECO:0000256" key="4">
    <source>
        <dbReference type="ARBA" id="ARBA00023004"/>
    </source>
</evidence>
<evidence type="ECO:0000313" key="9">
    <source>
        <dbReference type="Proteomes" id="UP000199662"/>
    </source>
</evidence>
<dbReference type="Pfam" id="PF01257">
    <property type="entry name" value="2Fe-2S_thioredx"/>
    <property type="match status" value="1"/>
</dbReference>
<gene>
    <name evidence="8" type="ORF">SAMN05660742_102263</name>
</gene>
<dbReference type="PANTHER" id="PTHR43342:SF2">
    <property type="entry name" value="POTENTIAL NAD-REDUCING HYDROGENASE SUBUNIT"/>
    <property type="match status" value="1"/>
</dbReference>
<dbReference type="InterPro" id="IPR036249">
    <property type="entry name" value="Thioredoxin-like_sf"/>
</dbReference>
<comment type="cofactor">
    <cofactor evidence="7">
        <name>[2Fe-2S] cluster</name>
        <dbReference type="ChEBI" id="CHEBI:190135"/>
    </cofactor>
    <text evidence="7">Binds 1 [2Fe-2S] cluster.</text>
</comment>
<organism evidence="8 9">
    <name type="scientific">Propionispira arboris</name>
    <dbReference type="NCBI Taxonomy" id="84035"/>
    <lineage>
        <taxon>Bacteria</taxon>
        <taxon>Bacillati</taxon>
        <taxon>Bacillota</taxon>
        <taxon>Negativicutes</taxon>
        <taxon>Selenomonadales</taxon>
        <taxon>Selenomonadaceae</taxon>
        <taxon>Propionispira</taxon>
    </lineage>
</organism>
<dbReference type="GO" id="GO:0016491">
    <property type="term" value="F:oxidoreductase activity"/>
    <property type="evidence" value="ECO:0007669"/>
    <property type="project" value="InterPro"/>
</dbReference>
<evidence type="ECO:0000256" key="3">
    <source>
        <dbReference type="ARBA" id="ARBA00022723"/>
    </source>
</evidence>
<proteinExistence type="inferred from homology"/>
<reference evidence="8 9" key="1">
    <citation type="submission" date="2016-10" db="EMBL/GenBank/DDBJ databases">
        <authorList>
            <person name="de Groot N.N."/>
        </authorList>
    </citation>
    <scope>NUCLEOTIDE SEQUENCE [LARGE SCALE GENOMIC DNA]</scope>
    <source>
        <strain evidence="8 9">DSM 2179</strain>
    </source>
</reference>
<dbReference type="InterPro" id="IPR041921">
    <property type="entry name" value="NuoE_N"/>
</dbReference>
<accession>A0A1H6V951</accession>
<dbReference type="GO" id="GO:0051537">
    <property type="term" value="F:2 iron, 2 sulfur cluster binding"/>
    <property type="evidence" value="ECO:0007669"/>
    <property type="project" value="UniProtKB-KW"/>
</dbReference>
<dbReference type="InterPro" id="IPR042128">
    <property type="entry name" value="NuoE_dom"/>
</dbReference>
<comment type="similarity">
    <text evidence="1">Belongs to the complex I 24 kDa subunit family.</text>
</comment>
<name>A0A1H6V951_9FIRM</name>
<dbReference type="EMBL" id="FNZK01000002">
    <property type="protein sequence ID" value="SEJ01091.1"/>
    <property type="molecule type" value="Genomic_DNA"/>
</dbReference>
<evidence type="ECO:0000256" key="1">
    <source>
        <dbReference type="ARBA" id="ARBA00010643"/>
    </source>
</evidence>
<keyword evidence="5 7" id="KW-0411">Iron-sulfur</keyword>